<dbReference type="GO" id="GO:0042597">
    <property type="term" value="C:periplasmic space"/>
    <property type="evidence" value="ECO:0007669"/>
    <property type="project" value="UniProtKB-SubCell"/>
</dbReference>
<accession>A0A2L1CDC2</accession>
<proteinExistence type="inferred from homology"/>
<evidence type="ECO:0000313" key="4">
    <source>
        <dbReference type="EMBL" id="AVB76956.1"/>
    </source>
</evidence>
<dbReference type="Pfam" id="PF13379">
    <property type="entry name" value="NMT1_2"/>
    <property type="match status" value="1"/>
</dbReference>
<comment type="subcellular location">
    <subcellularLocation>
        <location evidence="1">Periplasm</location>
    </subcellularLocation>
</comment>
<dbReference type="EMBL" id="JACHED010000001">
    <property type="protein sequence ID" value="MBB6496528.1"/>
    <property type="molecule type" value="Genomic_DNA"/>
</dbReference>
<organism evidence="4 7">
    <name type="scientific">Methanococcus maripaludis</name>
    <name type="common">Methanococcus deltae</name>
    <dbReference type="NCBI Taxonomy" id="39152"/>
    <lineage>
        <taxon>Archaea</taxon>
        <taxon>Methanobacteriati</taxon>
        <taxon>Methanobacteriota</taxon>
        <taxon>Methanomada group</taxon>
        <taxon>Methanococci</taxon>
        <taxon>Methanococcales</taxon>
        <taxon>Methanococcaceae</taxon>
        <taxon>Methanococcus</taxon>
    </lineage>
</organism>
<keyword evidence="3" id="KW-0732">Signal</keyword>
<dbReference type="Proteomes" id="UP000239462">
    <property type="component" value="Chromosome"/>
</dbReference>
<dbReference type="EMBL" id="JACDUO010000001">
    <property type="protein sequence ID" value="MBA2863468.1"/>
    <property type="molecule type" value="Genomic_DNA"/>
</dbReference>
<gene>
    <name evidence="5" type="ORF">HNP94_000468</name>
    <name evidence="6" type="ORF">HNP96_000549</name>
    <name evidence="4" type="ORF">MMJJ_15850</name>
</gene>
<dbReference type="Proteomes" id="UP000590564">
    <property type="component" value="Unassembled WGS sequence"/>
</dbReference>
<dbReference type="KEGG" id="mmad:MMJJ_15850"/>
<dbReference type="EMBL" id="CP026606">
    <property type="protein sequence ID" value="AVB76956.1"/>
    <property type="molecule type" value="Genomic_DNA"/>
</dbReference>
<evidence type="ECO:0000256" key="1">
    <source>
        <dbReference type="ARBA" id="ARBA00004418"/>
    </source>
</evidence>
<evidence type="ECO:0000256" key="3">
    <source>
        <dbReference type="ARBA" id="ARBA00022729"/>
    </source>
</evidence>
<reference evidence="5 8" key="3">
    <citation type="submission" date="2020-07" db="EMBL/GenBank/DDBJ databases">
        <title>Genomic Encyclopedia of Type Strains, Phase IV (KMG-V): Genome sequencing to study the core and pangenomes of soil and plant-associated prokaryotes.</title>
        <authorList>
            <person name="Whitman W."/>
        </authorList>
    </citation>
    <scope>NUCLEOTIDE SEQUENCE [LARGE SCALE GENOMIC DNA]</scope>
    <source>
        <strain evidence="5 8">C13</strain>
        <strain evidence="6 9">D1</strain>
    </source>
</reference>
<name>A0A2L1CDC2_METMI</name>
<dbReference type="PANTHER" id="PTHR30024">
    <property type="entry name" value="ALIPHATIC SULFONATES-BINDING PROTEIN-RELATED"/>
    <property type="match status" value="1"/>
</dbReference>
<dbReference type="PANTHER" id="PTHR30024:SF47">
    <property type="entry name" value="TAURINE-BINDING PERIPLASMIC PROTEIN"/>
    <property type="match status" value="1"/>
</dbReference>
<evidence type="ECO:0000313" key="6">
    <source>
        <dbReference type="EMBL" id="MBB6496528.1"/>
    </source>
</evidence>
<dbReference type="Proteomes" id="UP000567099">
    <property type="component" value="Unassembled WGS sequence"/>
</dbReference>
<protein>
    <submittedName>
        <fullName evidence="5">NitT/TauT family transport system substrate-binding protein</fullName>
    </submittedName>
</protein>
<evidence type="ECO:0000313" key="7">
    <source>
        <dbReference type="Proteomes" id="UP000239462"/>
    </source>
</evidence>
<evidence type="ECO:0000313" key="9">
    <source>
        <dbReference type="Proteomes" id="UP000590564"/>
    </source>
</evidence>
<dbReference type="RefSeq" id="WP_104838339.1">
    <property type="nucleotide sequence ID" value="NZ_CP026606.1"/>
</dbReference>
<reference evidence="4" key="2">
    <citation type="submission" date="2018-02" db="EMBL/GenBank/DDBJ databases">
        <title>Complete genome sequence of the Methanococcus maripaludis type strain JJ (DSM 2067), a model for selenoprotein synthesis in Archaea.</title>
        <authorList>
            <person name="Poehlein A."/>
            <person name="Heym D."/>
            <person name="Quitzke V."/>
            <person name="Fersch J."/>
            <person name="Daniel R."/>
            <person name="Rother M."/>
        </authorList>
    </citation>
    <scope>NUCLEOTIDE SEQUENCE [LARGE SCALE GENOMIC DNA]</scope>
    <source>
        <strain evidence="4">DSM 2067</strain>
    </source>
</reference>
<sequence>MLIIKKFVIIASLLLALLFAGCTDSTTSDGEVADLKVAYLPSDHDAPLFVAAEYPDVFKDEYGVYLQEVENKKTYELYENDKLVANVEFIKVIEGGAKIMTLMAQGQIDVGLNGVPPAVFSIDQGTAAKIVSPAQSEGSAIVIKSDIPAKTWEEFVVYIKEQAESGVQVKIGHPLPTSIQYVMIKSALDAEGITYTENPNDEDTMVQLINCKGQGTMPQLLSSNELDAVIAWEPTPEQLAVSGIGKPVIYSGNVPPEGMWENHPCCVFVASNNAIENKREGVKSFLKLMALANNEITANPKLAVNASAEWLGTDLEVEERSIPNIGFTNEIGSLEAIGPEFVKVMDEQGAMTGQLAGLEDAEEINAILYDFTLYNEIMEEIQ</sequence>
<evidence type="ECO:0000313" key="8">
    <source>
        <dbReference type="Proteomes" id="UP000567099"/>
    </source>
</evidence>
<comment type="similarity">
    <text evidence="2">Belongs to the bacterial solute-binding protein SsuA/TauA family.</text>
</comment>
<evidence type="ECO:0000256" key="2">
    <source>
        <dbReference type="ARBA" id="ARBA00010742"/>
    </source>
</evidence>
<dbReference type="AlphaFoldDB" id="A0A2L1CDC2"/>
<dbReference type="GeneID" id="36102669"/>
<dbReference type="SUPFAM" id="SSF53850">
    <property type="entry name" value="Periplasmic binding protein-like II"/>
    <property type="match status" value="1"/>
</dbReference>
<dbReference type="PROSITE" id="PS51257">
    <property type="entry name" value="PROKAR_LIPOPROTEIN"/>
    <property type="match status" value="1"/>
</dbReference>
<reference evidence="7" key="1">
    <citation type="journal article" date="2018" name="Genome Announc.">
        <title>Complete Genome Sequence of the Methanococcus maripaludis Type Strain JJ (DSM 2067), a Model for Selenoprotein Synthesis in Archaea.</title>
        <authorList>
            <person name="Poehlein A."/>
            <person name="Heym D."/>
            <person name="Quitzke V."/>
            <person name="Fersch J."/>
            <person name="Daniel R."/>
            <person name="Rother M."/>
        </authorList>
    </citation>
    <scope>NUCLEOTIDE SEQUENCE [LARGE SCALE GENOMIC DNA]</scope>
    <source>
        <strain evidence="7">DSM 2067</strain>
    </source>
</reference>
<dbReference type="Gene3D" id="3.40.190.10">
    <property type="entry name" value="Periplasmic binding protein-like II"/>
    <property type="match status" value="2"/>
</dbReference>
<evidence type="ECO:0000313" key="5">
    <source>
        <dbReference type="EMBL" id="MBA2863468.1"/>
    </source>
</evidence>